<reference evidence="1 2" key="1">
    <citation type="submission" date="2019-03" db="EMBL/GenBank/DDBJ databases">
        <title>Freshwater and sediment microbial communities from various areas in North America, analyzing microbe dynamics in response to fracking.</title>
        <authorList>
            <person name="Lamendella R."/>
        </authorList>
    </citation>
    <scope>NUCLEOTIDE SEQUENCE [LARGE SCALE GENOMIC DNA]</scope>
    <source>
        <strain evidence="1 2">6_TX</strain>
    </source>
</reference>
<dbReference type="EMBL" id="SOEC01000024">
    <property type="protein sequence ID" value="TDX23716.1"/>
    <property type="molecule type" value="Genomic_DNA"/>
</dbReference>
<evidence type="ECO:0000313" key="2">
    <source>
        <dbReference type="Proteomes" id="UP000294489"/>
    </source>
</evidence>
<gene>
    <name evidence="1" type="ORF">DFO67_12433</name>
</gene>
<proteinExistence type="predicted"/>
<dbReference type="Proteomes" id="UP000294489">
    <property type="component" value="Unassembled WGS sequence"/>
</dbReference>
<comment type="caution">
    <text evidence="1">The sequence shown here is derived from an EMBL/GenBank/DDBJ whole genome shotgun (WGS) entry which is preliminary data.</text>
</comment>
<name>A0A4R8FD57_9GAMM</name>
<protein>
    <submittedName>
        <fullName evidence="1">Uncharacterized protein</fullName>
    </submittedName>
</protein>
<organism evidence="1 2">
    <name type="scientific">Modicisalibacter xianhensis</name>
    <dbReference type="NCBI Taxonomy" id="442341"/>
    <lineage>
        <taxon>Bacteria</taxon>
        <taxon>Pseudomonadati</taxon>
        <taxon>Pseudomonadota</taxon>
        <taxon>Gammaproteobacteria</taxon>
        <taxon>Oceanospirillales</taxon>
        <taxon>Halomonadaceae</taxon>
        <taxon>Modicisalibacter</taxon>
    </lineage>
</organism>
<sequence length="74" mass="8456">MFNLIFRKPCDFVTPSIHSICDKVTHDQPTGAVHACEVTIVRQIWRAITLQEPQILKTGALFALDMLRMCMIIK</sequence>
<dbReference type="AlphaFoldDB" id="A0A4R8FD57"/>
<accession>A0A4R8FD57</accession>
<evidence type="ECO:0000313" key="1">
    <source>
        <dbReference type="EMBL" id="TDX23716.1"/>
    </source>
</evidence>